<feature type="transmembrane region" description="Helical" evidence="1">
    <location>
        <begin position="99"/>
        <end position="120"/>
    </location>
</feature>
<organism evidence="2 3">
    <name type="scientific">Nitrososphaera gargensis (strain Ga9.2)</name>
    <dbReference type="NCBI Taxonomy" id="1237085"/>
    <lineage>
        <taxon>Archaea</taxon>
        <taxon>Nitrososphaerota</taxon>
        <taxon>Nitrososphaeria</taxon>
        <taxon>Nitrososphaerales</taxon>
        <taxon>Nitrososphaeraceae</taxon>
        <taxon>Nitrososphaera</taxon>
    </lineage>
</organism>
<feature type="transmembrane region" description="Helical" evidence="1">
    <location>
        <begin position="140"/>
        <end position="163"/>
    </location>
</feature>
<gene>
    <name evidence="2" type="ordered locus">Ngar_c10680</name>
</gene>
<name>K0IE19_NITGG</name>
<keyword evidence="1" id="KW-0812">Transmembrane</keyword>
<evidence type="ECO:0000256" key="1">
    <source>
        <dbReference type="SAM" id="Phobius"/>
    </source>
</evidence>
<dbReference type="BioCyc" id="CNIT1237085:G1324-1066-MONOMER"/>
<keyword evidence="1" id="KW-0472">Membrane</keyword>
<evidence type="ECO:0000313" key="2">
    <source>
        <dbReference type="EMBL" id="AFU58010.1"/>
    </source>
</evidence>
<keyword evidence="3" id="KW-1185">Reference proteome</keyword>
<dbReference type="AlphaFoldDB" id="K0IE19"/>
<sequence length="169" mass="18260">MISGEKLLIYLGVVLMLHGTYIILYDATAQSLNPLTTMGCFFSATGLIIAYVGLKGRDKVAEKLGFAMPELVEKHPLAYHAALAESNVQNQKNSSGNKAIGFILISVGTFMVTLTGLFPLSLNLLSSCCGWPDPSAIFSFLLLLLVSPLSTFGIICLSFGITFRRIAHR</sequence>
<dbReference type="Proteomes" id="UP000008037">
    <property type="component" value="Chromosome"/>
</dbReference>
<proteinExistence type="predicted"/>
<dbReference type="GeneID" id="13795463"/>
<keyword evidence="1" id="KW-1133">Transmembrane helix</keyword>
<dbReference type="EMBL" id="CP002408">
    <property type="protein sequence ID" value="AFU58010.1"/>
    <property type="molecule type" value="Genomic_DNA"/>
</dbReference>
<accession>K0IE19</accession>
<protein>
    <submittedName>
        <fullName evidence="2">Uncharacterized protein</fullName>
    </submittedName>
</protein>
<feature type="transmembrane region" description="Helical" evidence="1">
    <location>
        <begin position="36"/>
        <end position="54"/>
    </location>
</feature>
<dbReference type="KEGG" id="nga:Ngar_c10680"/>
<feature type="transmembrane region" description="Helical" evidence="1">
    <location>
        <begin position="7"/>
        <end position="24"/>
    </location>
</feature>
<dbReference type="InParanoid" id="K0IE19"/>
<evidence type="ECO:0000313" key="3">
    <source>
        <dbReference type="Proteomes" id="UP000008037"/>
    </source>
</evidence>
<reference evidence="2 3" key="1">
    <citation type="journal article" date="2012" name="Environ. Microbiol.">
        <title>The genome of the ammonia-oxidizing Candidatus Nitrososphaera gargensis: insights into metabolic versatility and environmental adaptations.</title>
        <authorList>
            <person name="Spang A."/>
            <person name="Poehlein A."/>
            <person name="Offre P."/>
            <person name="Zumbragel S."/>
            <person name="Haider S."/>
            <person name="Rychlik N."/>
            <person name="Nowka B."/>
            <person name="Schmeisser C."/>
            <person name="Lebedeva E.V."/>
            <person name="Rattei T."/>
            <person name="Bohm C."/>
            <person name="Schmid M."/>
            <person name="Galushko A."/>
            <person name="Hatzenpichler R."/>
            <person name="Weinmaier T."/>
            <person name="Daniel R."/>
            <person name="Schleper C."/>
            <person name="Spieck E."/>
            <person name="Streit W."/>
            <person name="Wagner M."/>
        </authorList>
    </citation>
    <scope>NUCLEOTIDE SEQUENCE [LARGE SCALE GENOMIC DNA]</scope>
    <source>
        <strain evidence="3">Ga9.2</strain>
    </source>
</reference>
<dbReference type="RefSeq" id="WP_015018549.1">
    <property type="nucleotide sequence ID" value="NC_018719.1"/>
</dbReference>
<dbReference type="HOGENOM" id="CLU_1574998_0_0_2"/>